<keyword evidence="1" id="KW-1133">Transmembrane helix</keyword>
<organism evidence="2 3">
    <name type="scientific">Haliangium ochraceum (strain DSM 14365 / JCM 11303 / SMP-2)</name>
    <dbReference type="NCBI Taxonomy" id="502025"/>
    <lineage>
        <taxon>Bacteria</taxon>
        <taxon>Pseudomonadati</taxon>
        <taxon>Myxococcota</taxon>
        <taxon>Polyangia</taxon>
        <taxon>Haliangiales</taxon>
        <taxon>Kofleriaceae</taxon>
        <taxon>Haliangium</taxon>
    </lineage>
</organism>
<sequence length="116" mass="13170">MSEEGSSTLRRVLKAALLALALALLSLAAWIAINWNPIWDIRNLPASFEAKEMCSCVFVEGRDEEFCTQFARQSVVESDSRVVDRENKTVTVEALWMTHRAYFVSKRFGCALETHE</sequence>
<dbReference type="HOGENOM" id="CLU_162088_0_0_7"/>
<dbReference type="STRING" id="502025.Hoch_5368"/>
<evidence type="ECO:0000313" key="3">
    <source>
        <dbReference type="Proteomes" id="UP000001880"/>
    </source>
</evidence>
<feature type="transmembrane region" description="Helical" evidence="1">
    <location>
        <begin position="12"/>
        <end position="33"/>
    </location>
</feature>
<dbReference type="AlphaFoldDB" id="D0LYI6"/>
<evidence type="ECO:0008006" key="4">
    <source>
        <dbReference type="Google" id="ProtNLM"/>
    </source>
</evidence>
<keyword evidence="1" id="KW-0472">Membrane</keyword>
<protein>
    <recommendedName>
        <fullName evidence="4">Amidase</fullName>
    </recommendedName>
</protein>
<dbReference type="RefSeq" id="WP_012830444.1">
    <property type="nucleotide sequence ID" value="NC_013440.1"/>
</dbReference>
<dbReference type="OrthoDB" id="7391866at2"/>
<dbReference type="KEGG" id="hoh:Hoch_5368"/>
<evidence type="ECO:0000256" key="1">
    <source>
        <dbReference type="SAM" id="Phobius"/>
    </source>
</evidence>
<name>D0LYI6_HALO1</name>
<proteinExistence type="predicted"/>
<keyword evidence="1" id="KW-0812">Transmembrane</keyword>
<gene>
    <name evidence="2" type="ordered locus">Hoch_5368</name>
</gene>
<reference evidence="2 3" key="1">
    <citation type="journal article" date="2010" name="Stand. Genomic Sci.">
        <title>Complete genome sequence of Haliangium ochraceum type strain (SMP-2).</title>
        <authorList>
            <consortium name="US DOE Joint Genome Institute (JGI-PGF)"/>
            <person name="Ivanova N."/>
            <person name="Daum C."/>
            <person name="Lang E."/>
            <person name="Abt B."/>
            <person name="Kopitz M."/>
            <person name="Saunders E."/>
            <person name="Lapidus A."/>
            <person name="Lucas S."/>
            <person name="Glavina Del Rio T."/>
            <person name="Nolan M."/>
            <person name="Tice H."/>
            <person name="Copeland A."/>
            <person name="Cheng J.F."/>
            <person name="Chen F."/>
            <person name="Bruce D."/>
            <person name="Goodwin L."/>
            <person name="Pitluck S."/>
            <person name="Mavromatis K."/>
            <person name="Pati A."/>
            <person name="Mikhailova N."/>
            <person name="Chen A."/>
            <person name="Palaniappan K."/>
            <person name="Land M."/>
            <person name="Hauser L."/>
            <person name="Chang Y.J."/>
            <person name="Jeffries C.D."/>
            <person name="Detter J.C."/>
            <person name="Brettin T."/>
            <person name="Rohde M."/>
            <person name="Goker M."/>
            <person name="Bristow J."/>
            <person name="Markowitz V."/>
            <person name="Eisen J.A."/>
            <person name="Hugenholtz P."/>
            <person name="Kyrpides N.C."/>
            <person name="Klenk H.P."/>
        </authorList>
    </citation>
    <scope>NUCLEOTIDE SEQUENCE [LARGE SCALE GENOMIC DNA]</scope>
    <source>
        <strain evidence="3">DSM 14365 / CIP 107738 / JCM 11303 / AJ 13395 / SMP-2</strain>
    </source>
</reference>
<dbReference type="EMBL" id="CP001804">
    <property type="protein sequence ID" value="ACY17852.1"/>
    <property type="molecule type" value="Genomic_DNA"/>
</dbReference>
<evidence type="ECO:0000313" key="2">
    <source>
        <dbReference type="EMBL" id="ACY17852.1"/>
    </source>
</evidence>
<dbReference type="Proteomes" id="UP000001880">
    <property type="component" value="Chromosome"/>
</dbReference>
<keyword evidence="3" id="KW-1185">Reference proteome</keyword>
<accession>D0LYI6</accession>